<evidence type="ECO:0000313" key="2">
    <source>
        <dbReference type="EMBL" id="OSX73005.1"/>
    </source>
</evidence>
<feature type="region of interest" description="Disordered" evidence="1">
    <location>
        <begin position="116"/>
        <end position="137"/>
    </location>
</feature>
<keyword evidence="3" id="KW-1185">Reference proteome</keyword>
<dbReference type="AlphaFoldDB" id="A0A1X6NWT2"/>
<protein>
    <submittedName>
        <fullName evidence="2">Uncharacterized protein</fullName>
    </submittedName>
</protein>
<name>A0A1X6NWT2_PORUM</name>
<reference evidence="2 3" key="1">
    <citation type="submission" date="2017-03" db="EMBL/GenBank/DDBJ databases">
        <title>WGS assembly of Porphyra umbilicalis.</title>
        <authorList>
            <person name="Brawley S.H."/>
            <person name="Blouin N.A."/>
            <person name="Ficko-Blean E."/>
            <person name="Wheeler G.L."/>
            <person name="Lohr M."/>
            <person name="Goodson H.V."/>
            <person name="Jenkins J.W."/>
            <person name="Blaby-Haas C.E."/>
            <person name="Helliwell K.E."/>
            <person name="Chan C."/>
            <person name="Marriage T."/>
            <person name="Bhattacharya D."/>
            <person name="Klein A.S."/>
            <person name="Badis Y."/>
            <person name="Brodie J."/>
            <person name="Cao Y."/>
            <person name="Collen J."/>
            <person name="Dittami S.M."/>
            <person name="Gachon C.M."/>
            <person name="Green B.R."/>
            <person name="Karpowicz S."/>
            <person name="Kim J.W."/>
            <person name="Kudahl U."/>
            <person name="Lin S."/>
            <person name="Michel G."/>
            <person name="Mittag M."/>
            <person name="Olson B.J."/>
            <person name="Pangilinan J."/>
            <person name="Peng Y."/>
            <person name="Qiu H."/>
            <person name="Shu S."/>
            <person name="Singer J.T."/>
            <person name="Smith A.G."/>
            <person name="Sprecher B.N."/>
            <person name="Wagner V."/>
            <person name="Wang W."/>
            <person name="Wang Z.-Y."/>
            <person name="Yan J."/>
            <person name="Yarish C."/>
            <person name="Zoeuner-Riek S."/>
            <person name="Zhuang Y."/>
            <person name="Zou Y."/>
            <person name="Lindquist E.A."/>
            <person name="Grimwood J."/>
            <person name="Barry K."/>
            <person name="Rokhsar D.S."/>
            <person name="Schmutz J."/>
            <person name="Stiller J.W."/>
            <person name="Grossman A.R."/>
            <person name="Prochnik S.E."/>
        </authorList>
    </citation>
    <scope>NUCLEOTIDE SEQUENCE [LARGE SCALE GENOMIC DNA]</scope>
    <source>
        <strain evidence="2">4086291</strain>
    </source>
</reference>
<proteinExistence type="predicted"/>
<gene>
    <name evidence="2" type="ORF">BU14_0386s0004</name>
</gene>
<evidence type="ECO:0000256" key="1">
    <source>
        <dbReference type="SAM" id="MobiDB-lite"/>
    </source>
</evidence>
<dbReference type="EMBL" id="KV919025">
    <property type="protein sequence ID" value="OSX73005.1"/>
    <property type="molecule type" value="Genomic_DNA"/>
</dbReference>
<organism evidence="2 3">
    <name type="scientific">Porphyra umbilicalis</name>
    <name type="common">Purple laver</name>
    <name type="synonym">Red alga</name>
    <dbReference type="NCBI Taxonomy" id="2786"/>
    <lineage>
        <taxon>Eukaryota</taxon>
        <taxon>Rhodophyta</taxon>
        <taxon>Bangiophyceae</taxon>
        <taxon>Bangiales</taxon>
        <taxon>Bangiaceae</taxon>
        <taxon>Porphyra</taxon>
    </lineage>
</organism>
<dbReference type="Proteomes" id="UP000218209">
    <property type="component" value="Unassembled WGS sequence"/>
</dbReference>
<sequence length="264" mass="28675">MALYNKLLVDMAASNNQPAVFHGKGRVNPSRLDRIDLVAVSIVRQALNDVRPLAREMMYTHIGYPFMSRNPTVSLRMAFPDEFAVPRAAEAANSKYFRATTDLFASVSGVLAQAGEQELSTAEEGDEQPSTYPQYAPAGQRKVSRSFCLFQLADEMLVALVRHAHDFEADVIMAVAECFRSIVVAGRVAWCSAVDIETASEAAKGPCCWGLLIPRAGKRAQMDIVIQKLAGGELDSSSQYMGSGPEVPVDAVLDVEGDDDVDDL</sequence>
<evidence type="ECO:0000313" key="3">
    <source>
        <dbReference type="Proteomes" id="UP000218209"/>
    </source>
</evidence>
<accession>A0A1X6NWT2</accession>